<dbReference type="EMBL" id="JACBZT010000001">
    <property type="protein sequence ID" value="NYJ07317.1"/>
    <property type="molecule type" value="Genomic_DNA"/>
</dbReference>
<dbReference type="PRINTS" id="PR00035">
    <property type="entry name" value="HTHGNTR"/>
</dbReference>
<dbReference type="InterPro" id="IPR000524">
    <property type="entry name" value="Tscrpt_reg_HTH_GntR"/>
</dbReference>
<accession>A0A853CIH3</accession>
<dbReference type="Gene3D" id="1.10.10.10">
    <property type="entry name" value="Winged helix-like DNA-binding domain superfamily/Winged helix DNA-binding domain"/>
    <property type="match status" value="1"/>
</dbReference>
<dbReference type="Gene3D" id="1.20.120.530">
    <property type="entry name" value="GntR ligand-binding domain-like"/>
    <property type="match status" value="1"/>
</dbReference>
<dbReference type="InterPro" id="IPR036388">
    <property type="entry name" value="WH-like_DNA-bd_sf"/>
</dbReference>
<evidence type="ECO:0000256" key="3">
    <source>
        <dbReference type="ARBA" id="ARBA00023163"/>
    </source>
</evidence>
<dbReference type="SUPFAM" id="SSF48008">
    <property type="entry name" value="GntR ligand-binding domain-like"/>
    <property type="match status" value="1"/>
</dbReference>
<name>A0A853CIH3_9ACTN</name>
<dbReference type="PANTHER" id="PTHR43537:SF24">
    <property type="entry name" value="GLUCONATE OPERON TRANSCRIPTIONAL REPRESSOR"/>
    <property type="match status" value="1"/>
</dbReference>
<gene>
    <name evidence="5" type="ORF">GGQ55_003595</name>
</gene>
<protein>
    <submittedName>
        <fullName evidence="5">DNA-binding GntR family transcriptional regulator</fullName>
    </submittedName>
</protein>
<dbReference type="SUPFAM" id="SSF46785">
    <property type="entry name" value="Winged helix' DNA-binding domain"/>
    <property type="match status" value="1"/>
</dbReference>
<dbReference type="Pfam" id="PF07729">
    <property type="entry name" value="FCD"/>
    <property type="match status" value="1"/>
</dbReference>
<sequence>MSEDLRAEETDPREGAAATRKAVAALRTALFNGDLAPGQRLVEAELAELYGVSRASVRAALIDLTADGLVERIPNRGARVRVVSVPEAVAITECRMVLEGLCAAKAAERATDEQIAVLTGLGEQMQDAVAGGDPMKYSALNRELHRLVREYSAQPVASNLLDRLNGQIVRHQFRLALRAGRPQVSLPEHLAIIDGVARRDPAAAEAAARAHLSSVITALLESDA</sequence>
<dbReference type="SMART" id="SM00895">
    <property type="entry name" value="FCD"/>
    <property type="match status" value="1"/>
</dbReference>
<keyword evidence="3" id="KW-0804">Transcription</keyword>
<reference evidence="5 6" key="1">
    <citation type="submission" date="2020-07" db="EMBL/GenBank/DDBJ databases">
        <title>Sequencing the genomes of 1000 actinobacteria strains.</title>
        <authorList>
            <person name="Klenk H.-P."/>
        </authorList>
    </citation>
    <scope>NUCLEOTIDE SEQUENCE [LARGE SCALE GENOMIC DNA]</scope>
    <source>
        <strain evidence="5 6">DSM 104001</strain>
    </source>
</reference>
<dbReference type="CDD" id="cd07377">
    <property type="entry name" value="WHTH_GntR"/>
    <property type="match status" value="1"/>
</dbReference>
<dbReference type="AlphaFoldDB" id="A0A853CIH3"/>
<dbReference type="PANTHER" id="PTHR43537">
    <property type="entry name" value="TRANSCRIPTIONAL REGULATOR, GNTR FAMILY"/>
    <property type="match status" value="1"/>
</dbReference>
<dbReference type="GO" id="GO:0003700">
    <property type="term" value="F:DNA-binding transcription factor activity"/>
    <property type="evidence" value="ECO:0007669"/>
    <property type="project" value="InterPro"/>
</dbReference>
<dbReference type="Pfam" id="PF00392">
    <property type="entry name" value="GntR"/>
    <property type="match status" value="1"/>
</dbReference>
<evidence type="ECO:0000256" key="2">
    <source>
        <dbReference type="ARBA" id="ARBA00023125"/>
    </source>
</evidence>
<dbReference type="InterPro" id="IPR008920">
    <property type="entry name" value="TF_FadR/GntR_C"/>
</dbReference>
<keyword evidence="6" id="KW-1185">Reference proteome</keyword>
<proteinExistence type="predicted"/>
<evidence type="ECO:0000313" key="6">
    <source>
        <dbReference type="Proteomes" id="UP000541969"/>
    </source>
</evidence>
<comment type="caution">
    <text evidence="5">The sequence shown here is derived from an EMBL/GenBank/DDBJ whole genome shotgun (WGS) entry which is preliminary data.</text>
</comment>
<dbReference type="Proteomes" id="UP000541969">
    <property type="component" value="Unassembled WGS sequence"/>
</dbReference>
<dbReference type="InterPro" id="IPR011711">
    <property type="entry name" value="GntR_C"/>
</dbReference>
<dbReference type="InterPro" id="IPR036390">
    <property type="entry name" value="WH_DNA-bd_sf"/>
</dbReference>
<evidence type="ECO:0000313" key="5">
    <source>
        <dbReference type="EMBL" id="NYJ07317.1"/>
    </source>
</evidence>
<dbReference type="SMART" id="SM00345">
    <property type="entry name" value="HTH_GNTR"/>
    <property type="match status" value="1"/>
</dbReference>
<evidence type="ECO:0000259" key="4">
    <source>
        <dbReference type="PROSITE" id="PS50949"/>
    </source>
</evidence>
<dbReference type="RefSeq" id="WP_366489641.1">
    <property type="nucleotide sequence ID" value="NZ_JACBZT010000001.1"/>
</dbReference>
<dbReference type="PROSITE" id="PS50949">
    <property type="entry name" value="HTH_GNTR"/>
    <property type="match status" value="1"/>
</dbReference>
<evidence type="ECO:0000256" key="1">
    <source>
        <dbReference type="ARBA" id="ARBA00023015"/>
    </source>
</evidence>
<keyword evidence="2 5" id="KW-0238">DNA-binding</keyword>
<keyword evidence="1" id="KW-0805">Transcription regulation</keyword>
<feature type="domain" description="HTH gntR-type" evidence="4">
    <location>
        <begin position="16"/>
        <end position="83"/>
    </location>
</feature>
<organism evidence="5 6">
    <name type="scientific">Petropleomorpha daqingensis</name>
    <dbReference type="NCBI Taxonomy" id="2026353"/>
    <lineage>
        <taxon>Bacteria</taxon>
        <taxon>Bacillati</taxon>
        <taxon>Actinomycetota</taxon>
        <taxon>Actinomycetes</taxon>
        <taxon>Geodermatophilales</taxon>
        <taxon>Geodermatophilaceae</taxon>
        <taxon>Petropleomorpha</taxon>
    </lineage>
</organism>
<dbReference type="GO" id="GO:0003677">
    <property type="term" value="F:DNA binding"/>
    <property type="evidence" value="ECO:0007669"/>
    <property type="project" value="UniProtKB-KW"/>
</dbReference>